<evidence type="ECO:0000259" key="4">
    <source>
        <dbReference type="Pfam" id="PF20789"/>
    </source>
</evidence>
<accession>A0ABR1F4V7</accession>
<dbReference type="Pfam" id="PF20789">
    <property type="entry name" value="4HBT_3C"/>
    <property type="match status" value="1"/>
</dbReference>
<dbReference type="Gene3D" id="2.40.160.210">
    <property type="entry name" value="Acyl-CoA thioesterase, double hotdog domain"/>
    <property type="match status" value="1"/>
</dbReference>
<dbReference type="InterPro" id="IPR049449">
    <property type="entry name" value="TesB_ACOT8-like_N"/>
</dbReference>
<evidence type="ECO:0000256" key="1">
    <source>
        <dbReference type="ARBA" id="ARBA00006538"/>
    </source>
</evidence>
<dbReference type="InterPro" id="IPR003703">
    <property type="entry name" value="Acyl_CoA_thio"/>
</dbReference>
<feature type="domain" description="Acyl-CoA thioesterase-like N-terminal HotDog" evidence="3">
    <location>
        <begin position="37"/>
        <end position="115"/>
    </location>
</feature>
<evidence type="ECO:0000259" key="3">
    <source>
        <dbReference type="Pfam" id="PF13622"/>
    </source>
</evidence>
<keyword evidence="6" id="KW-1185">Reference proteome</keyword>
<evidence type="ECO:0000256" key="2">
    <source>
        <dbReference type="ARBA" id="ARBA00022801"/>
    </source>
</evidence>
<dbReference type="PANTHER" id="PTHR11066:SF34">
    <property type="entry name" value="ACYL-COENZYME A THIOESTERASE 8"/>
    <property type="match status" value="1"/>
</dbReference>
<dbReference type="PANTHER" id="PTHR11066">
    <property type="entry name" value="ACYL-COA THIOESTERASE"/>
    <property type="match status" value="1"/>
</dbReference>
<dbReference type="SUPFAM" id="SSF54637">
    <property type="entry name" value="Thioesterase/thiol ester dehydrase-isomerase"/>
    <property type="match status" value="2"/>
</dbReference>
<gene>
    <name evidence="5" type="ORF">BZA70DRAFT_203841</name>
</gene>
<keyword evidence="2" id="KW-0378">Hydrolase</keyword>
<dbReference type="CDD" id="cd03445">
    <property type="entry name" value="Thioesterase_II_repeat2"/>
    <property type="match status" value="1"/>
</dbReference>
<dbReference type="InterPro" id="IPR042171">
    <property type="entry name" value="Acyl-CoA_hotdog"/>
</dbReference>
<dbReference type="EMBL" id="JBBJBU010000009">
    <property type="protein sequence ID" value="KAK7204163.1"/>
    <property type="molecule type" value="Genomic_DNA"/>
</dbReference>
<dbReference type="Pfam" id="PF13622">
    <property type="entry name" value="4HBT_3"/>
    <property type="match status" value="1"/>
</dbReference>
<sequence length="307" mass="34260">MSESSSDISPIEHVLKLEQLDADLFRSAEPLYKARGARGIFGGNVISQSLMAAIKTVPETFQVHSMHCYFLLAGDSSLPVLYFVERIREGKSFCTRTVQARQKGRCIFSTTISFQIPVKTPLNHQVSFPGTSLPQPEDLPSLAEYALELYKAGAISKTEYEFSDELSRVAPTESKTFIPQYSKDMPPQDRRNYLWIKAKGNIQEASAHAMALAYMSDNALLGTSVRVNGIGSKHISMMVSLDHIIYFHAPIKADEWLLYEMQSPWTGSARGLVYARVFSRDGTLLASVIQEGVVRLKDLELKSKSKL</sequence>
<dbReference type="InterPro" id="IPR049450">
    <property type="entry name" value="ACOT8-like_C"/>
</dbReference>
<dbReference type="Proteomes" id="UP001498771">
    <property type="component" value="Unassembled WGS sequence"/>
</dbReference>
<name>A0ABR1F4V7_9ASCO</name>
<dbReference type="InterPro" id="IPR029069">
    <property type="entry name" value="HotDog_dom_sf"/>
</dbReference>
<proteinExistence type="inferred from homology"/>
<protein>
    <submittedName>
        <fullName evidence="5">Thioesterase-like superfamily-domain-containing protein</fullName>
    </submittedName>
</protein>
<dbReference type="GeneID" id="90035658"/>
<organism evidence="5 6">
    <name type="scientific">Myxozyma melibiosi</name>
    <dbReference type="NCBI Taxonomy" id="54550"/>
    <lineage>
        <taxon>Eukaryota</taxon>
        <taxon>Fungi</taxon>
        <taxon>Dikarya</taxon>
        <taxon>Ascomycota</taxon>
        <taxon>Saccharomycotina</taxon>
        <taxon>Lipomycetes</taxon>
        <taxon>Lipomycetales</taxon>
        <taxon>Lipomycetaceae</taxon>
        <taxon>Myxozyma</taxon>
    </lineage>
</organism>
<comment type="caution">
    <text evidence="5">The sequence shown here is derived from an EMBL/GenBank/DDBJ whole genome shotgun (WGS) entry which is preliminary data.</text>
</comment>
<comment type="similarity">
    <text evidence="1">Belongs to the C/M/P thioester hydrolase family.</text>
</comment>
<dbReference type="RefSeq" id="XP_064767196.1">
    <property type="nucleotide sequence ID" value="XM_064910146.1"/>
</dbReference>
<evidence type="ECO:0000313" key="6">
    <source>
        <dbReference type="Proteomes" id="UP001498771"/>
    </source>
</evidence>
<feature type="domain" description="Acyl-CoA thioesterase-like C-terminal" evidence="4">
    <location>
        <begin position="182"/>
        <end position="294"/>
    </location>
</feature>
<dbReference type="CDD" id="cd03444">
    <property type="entry name" value="Thioesterase_II_repeat1"/>
    <property type="match status" value="1"/>
</dbReference>
<reference evidence="5 6" key="1">
    <citation type="submission" date="2024-03" db="EMBL/GenBank/DDBJ databases">
        <title>Genome-scale model development and genomic sequencing of the oleaginous clade Lipomyces.</title>
        <authorList>
            <consortium name="Lawrence Berkeley National Laboratory"/>
            <person name="Czajka J.J."/>
            <person name="Han Y."/>
            <person name="Kim J."/>
            <person name="Mondo S.J."/>
            <person name="Hofstad B.A."/>
            <person name="Robles A."/>
            <person name="Haridas S."/>
            <person name="Riley R."/>
            <person name="LaButti K."/>
            <person name="Pangilinan J."/>
            <person name="Andreopoulos W."/>
            <person name="Lipzen A."/>
            <person name="Yan J."/>
            <person name="Wang M."/>
            <person name="Ng V."/>
            <person name="Grigoriev I.V."/>
            <person name="Spatafora J.W."/>
            <person name="Magnuson J.K."/>
            <person name="Baker S.E."/>
            <person name="Pomraning K.R."/>
        </authorList>
    </citation>
    <scope>NUCLEOTIDE SEQUENCE [LARGE SCALE GENOMIC DNA]</scope>
    <source>
        <strain evidence="5 6">Phaff 52-87</strain>
    </source>
</reference>
<evidence type="ECO:0000313" key="5">
    <source>
        <dbReference type="EMBL" id="KAK7204163.1"/>
    </source>
</evidence>